<gene>
    <name evidence="1" type="ORF">METZ01_LOCUS77969</name>
</gene>
<reference evidence="1" key="1">
    <citation type="submission" date="2018-05" db="EMBL/GenBank/DDBJ databases">
        <authorList>
            <person name="Lanie J.A."/>
            <person name="Ng W.-L."/>
            <person name="Kazmierczak K.M."/>
            <person name="Andrzejewski T.M."/>
            <person name="Davidsen T.M."/>
            <person name="Wayne K.J."/>
            <person name="Tettelin H."/>
            <person name="Glass J.I."/>
            <person name="Rusch D."/>
            <person name="Podicherti R."/>
            <person name="Tsui H.-C.T."/>
            <person name="Winkler M.E."/>
        </authorList>
    </citation>
    <scope>NUCLEOTIDE SEQUENCE</scope>
</reference>
<evidence type="ECO:0000313" key="1">
    <source>
        <dbReference type="EMBL" id="SVA25115.1"/>
    </source>
</evidence>
<feature type="non-terminal residue" evidence="1">
    <location>
        <position position="1"/>
    </location>
</feature>
<name>A0A381UA50_9ZZZZ</name>
<organism evidence="1">
    <name type="scientific">marine metagenome</name>
    <dbReference type="NCBI Taxonomy" id="408172"/>
    <lineage>
        <taxon>unclassified sequences</taxon>
        <taxon>metagenomes</taxon>
        <taxon>ecological metagenomes</taxon>
    </lineage>
</organism>
<dbReference type="AlphaFoldDB" id="A0A381UA50"/>
<sequence length="147" mass="16167">SFDHYDKSRPVAGISIGTPYGYYANNFYVNANIEIFRYIFRNSRNDEDRFGGTAVQVGINTGLFIGDVSVSLTAATGVFHAGTGFISGLNIDLPVGEYFLGNFDINESLVPHIEALEVRFTTRANMVQKKDGITGWIDGGFSIGYEF</sequence>
<dbReference type="EMBL" id="UINC01006042">
    <property type="protein sequence ID" value="SVA25115.1"/>
    <property type="molecule type" value="Genomic_DNA"/>
</dbReference>
<protein>
    <submittedName>
        <fullName evidence="1">Uncharacterized protein</fullName>
    </submittedName>
</protein>
<proteinExistence type="predicted"/>
<accession>A0A381UA50</accession>